<sequence>MDMEKTIEYECQSLIDILAEMVTTYLTIHPIQRGGEANAEPCNESV</sequence>
<dbReference type="RefSeq" id="WP_165895008.1">
    <property type="nucleotide sequence ID" value="NZ_SMAB01000010.1"/>
</dbReference>
<protein>
    <submittedName>
        <fullName evidence="1">Uncharacterized protein</fullName>
    </submittedName>
</protein>
<dbReference type="Proteomes" id="UP000295788">
    <property type="component" value="Unassembled WGS sequence"/>
</dbReference>
<name>A0A4R3KFR4_9BACI</name>
<organism evidence="1 2">
    <name type="scientific">Tepidibacillus fermentans</name>
    <dbReference type="NCBI Taxonomy" id="1281767"/>
    <lineage>
        <taxon>Bacteria</taxon>
        <taxon>Bacillati</taxon>
        <taxon>Bacillota</taxon>
        <taxon>Bacilli</taxon>
        <taxon>Bacillales</taxon>
        <taxon>Bacillaceae</taxon>
        <taxon>Tepidibacillus</taxon>
    </lineage>
</organism>
<proteinExistence type="predicted"/>
<evidence type="ECO:0000313" key="1">
    <source>
        <dbReference type="EMBL" id="TCS82128.1"/>
    </source>
</evidence>
<accession>A0A4R3KFR4</accession>
<dbReference type="EMBL" id="SMAB01000010">
    <property type="protein sequence ID" value="TCS82128.1"/>
    <property type="molecule type" value="Genomic_DNA"/>
</dbReference>
<reference evidence="1 2" key="1">
    <citation type="submission" date="2019-03" db="EMBL/GenBank/DDBJ databases">
        <title>Genomic Encyclopedia of Type Strains, Phase IV (KMG-IV): sequencing the most valuable type-strain genomes for metagenomic binning, comparative biology and taxonomic classification.</title>
        <authorList>
            <person name="Goeker M."/>
        </authorList>
    </citation>
    <scope>NUCLEOTIDE SEQUENCE [LARGE SCALE GENOMIC DNA]</scope>
    <source>
        <strain evidence="1 2">DSM 23802</strain>
    </source>
</reference>
<evidence type="ECO:0000313" key="2">
    <source>
        <dbReference type="Proteomes" id="UP000295788"/>
    </source>
</evidence>
<keyword evidence="2" id="KW-1185">Reference proteome</keyword>
<dbReference type="AlphaFoldDB" id="A0A4R3KFR4"/>
<gene>
    <name evidence="1" type="ORF">EDD72_11064</name>
</gene>
<comment type="caution">
    <text evidence="1">The sequence shown here is derived from an EMBL/GenBank/DDBJ whole genome shotgun (WGS) entry which is preliminary data.</text>
</comment>